<organism evidence="2 3">
    <name type="scientific">Streptosporangium brasiliense</name>
    <dbReference type="NCBI Taxonomy" id="47480"/>
    <lineage>
        <taxon>Bacteria</taxon>
        <taxon>Bacillati</taxon>
        <taxon>Actinomycetota</taxon>
        <taxon>Actinomycetes</taxon>
        <taxon>Streptosporangiales</taxon>
        <taxon>Streptosporangiaceae</taxon>
        <taxon>Streptosporangium</taxon>
    </lineage>
</organism>
<proteinExistence type="predicted"/>
<name>A0ABT9RMF0_9ACTN</name>
<evidence type="ECO:0000256" key="1">
    <source>
        <dbReference type="SAM" id="MobiDB-lite"/>
    </source>
</evidence>
<reference evidence="2 3" key="1">
    <citation type="submission" date="2023-07" db="EMBL/GenBank/DDBJ databases">
        <title>Sequencing the genomes of 1000 actinobacteria strains.</title>
        <authorList>
            <person name="Klenk H.-P."/>
        </authorList>
    </citation>
    <scope>NUCLEOTIDE SEQUENCE [LARGE SCALE GENOMIC DNA]</scope>
    <source>
        <strain evidence="2 3">DSM 44109</strain>
    </source>
</reference>
<dbReference type="Proteomes" id="UP001230426">
    <property type="component" value="Unassembled WGS sequence"/>
</dbReference>
<accession>A0ABT9RMF0</accession>
<feature type="region of interest" description="Disordered" evidence="1">
    <location>
        <begin position="1"/>
        <end position="25"/>
    </location>
</feature>
<dbReference type="RefSeq" id="WP_306876414.1">
    <property type="nucleotide sequence ID" value="NZ_JAUSRB010000005.1"/>
</dbReference>
<keyword evidence="3" id="KW-1185">Reference proteome</keyword>
<comment type="caution">
    <text evidence="2">The sequence shown here is derived from an EMBL/GenBank/DDBJ whole genome shotgun (WGS) entry which is preliminary data.</text>
</comment>
<gene>
    <name evidence="2" type="ORF">J2S55_009805</name>
</gene>
<evidence type="ECO:0000313" key="3">
    <source>
        <dbReference type="Proteomes" id="UP001230426"/>
    </source>
</evidence>
<sequence>MSELRRGPMEPYRLPSAPAAPEGHVPVVAPPLAAEAGPTTRLDRLHRAVTRGDPMIPEAACCLTSGRSGRLDAAQAISVAAADPTRLCRGRACRMRAWPPSAGALPK</sequence>
<dbReference type="EMBL" id="JAUSRB010000005">
    <property type="protein sequence ID" value="MDP9870467.1"/>
    <property type="molecule type" value="Genomic_DNA"/>
</dbReference>
<protein>
    <submittedName>
        <fullName evidence="2">Uncharacterized protein</fullName>
    </submittedName>
</protein>
<evidence type="ECO:0000313" key="2">
    <source>
        <dbReference type="EMBL" id="MDP9870467.1"/>
    </source>
</evidence>